<reference evidence="1 2" key="1">
    <citation type="submission" date="2017-11" db="EMBL/GenBank/DDBJ databases">
        <title>Genome sequence of Lysinibacillus sphaericus, a lignin-degrading bacteria isolated from municipal solid waste soil.</title>
        <authorList>
            <person name="Persinoti G.F."/>
            <person name="Paixao D.A."/>
            <person name="Bugg T.D."/>
            <person name="Squina F.M."/>
        </authorList>
    </citation>
    <scope>NUCLEOTIDE SEQUENCE [LARGE SCALE GENOMIC DNA]</scope>
    <source>
        <strain evidence="1 2">A1</strain>
    </source>
</reference>
<dbReference type="EMBL" id="PGLV01000001">
    <property type="protein sequence ID" value="POZ56969.1"/>
    <property type="molecule type" value="Genomic_DNA"/>
</dbReference>
<dbReference type="Pfam" id="PF10782">
    <property type="entry name" value="zf-C2HCIx2C"/>
    <property type="match status" value="1"/>
</dbReference>
<name>A0A2S5D1M5_LYSSH</name>
<gene>
    <name evidence="1" type="ORF">LYSIN_01752</name>
</gene>
<evidence type="ECO:0000313" key="2">
    <source>
        <dbReference type="Proteomes" id="UP000237319"/>
    </source>
</evidence>
<sequence length="66" mass="7743">MFLMDKVTVMKDIDELHDMYCADCLVIKQLRKERGKQGAHRFCIEACTVGERLQFLGEELMKVYSK</sequence>
<keyword evidence="2" id="KW-1185">Reference proteome</keyword>
<evidence type="ECO:0000313" key="1">
    <source>
        <dbReference type="EMBL" id="POZ56969.1"/>
    </source>
</evidence>
<protein>
    <recommendedName>
        <fullName evidence="3">Zinc-finger domain-containing protein</fullName>
    </recommendedName>
</protein>
<dbReference type="AlphaFoldDB" id="A0A2S5D1M5"/>
<organism evidence="1 2">
    <name type="scientific">Lysinibacillus sphaericus</name>
    <name type="common">Bacillus sphaericus</name>
    <dbReference type="NCBI Taxonomy" id="1421"/>
    <lineage>
        <taxon>Bacteria</taxon>
        <taxon>Bacillati</taxon>
        <taxon>Bacillota</taxon>
        <taxon>Bacilli</taxon>
        <taxon>Bacillales</taxon>
        <taxon>Bacillaceae</taxon>
        <taxon>Lysinibacillus</taxon>
    </lineage>
</organism>
<dbReference type="InterPro" id="IPR019718">
    <property type="entry name" value="DUF2602"/>
</dbReference>
<evidence type="ECO:0008006" key="3">
    <source>
        <dbReference type="Google" id="ProtNLM"/>
    </source>
</evidence>
<comment type="caution">
    <text evidence="1">The sequence shown here is derived from an EMBL/GenBank/DDBJ whole genome shotgun (WGS) entry which is preliminary data.</text>
</comment>
<proteinExistence type="predicted"/>
<dbReference type="Proteomes" id="UP000237319">
    <property type="component" value="Unassembled WGS sequence"/>
</dbReference>
<accession>A0A2S5D1M5</accession>